<dbReference type="SUPFAM" id="SSF56784">
    <property type="entry name" value="HAD-like"/>
    <property type="match status" value="1"/>
</dbReference>
<dbReference type="Gene3D" id="3.40.50.1000">
    <property type="entry name" value="HAD superfamily/HAD-like"/>
    <property type="match status" value="1"/>
</dbReference>
<dbReference type="EMBL" id="CP067089">
    <property type="protein sequence ID" value="QQO08541.1"/>
    <property type="molecule type" value="Genomic_DNA"/>
</dbReference>
<gene>
    <name evidence="5" type="ORF">JFL75_16625</name>
</gene>
<keyword evidence="6" id="KW-1185">Reference proteome</keyword>
<dbReference type="InterPro" id="IPR036412">
    <property type="entry name" value="HAD-like_sf"/>
</dbReference>
<dbReference type="Pfam" id="PF00702">
    <property type="entry name" value="Hydrolase"/>
    <property type="match status" value="1"/>
</dbReference>
<organism evidence="5 6">
    <name type="scientific">Breznakiella homolactica</name>
    <dbReference type="NCBI Taxonomy" id="2798577"/>
    <lineage>
        <taxon>Bacteria</taxon>
        <taxon>Pseudomonadati</taxon>
        <taxon>Spirochaetota</taxon>
        <taxon>Spirochaetia</taxon>
        <taxon>Spirochaetales</taxon>
        <taxon>Breznakiellaceae</taxon>
        <taxon>Breznakiella</taxon>
    </lineage>
</organism>
<dbReference type="SFLD" id="SFLDG01129">
    <property type="entry name" value="C1.5:_HAD__Beta-PGM__Phosphata"/>
    <property type="match status" value="1"/>
</dbReference>
<dbReference type="GO" id="GO:0016791">
    <property type="term" value="F:phosphatase activity"/>
    <property type="evidence" value="ECO:0007669"/>
    <property type="project" value="TreeGrafter"/>
</dbReference>
<dbReference type="Gene3D" id="1.10.150.520">
    <property type="match status" value="1"/>
</dbReference>
<keyword evidence="3 5" id="KW-0378">Hydrolase</keyword>
<dbReference type="SFLD" id="SFLDS00003">
    <property type="entry name" value="Haloacid_Dehalogenase"/>
    <property type="match status" value="1"/>
</dbReference>
<proteinExistence type="predicted"/>
<dbReference type="PANTHER" id="PTHR46470">
    <property type="entry name" value="N-ACYLNEURAMINATE-9-PHOSPHATASE"/>
    <property type="match status" value="1"/>
</dbReference>
<name>A0A7T8B9Q2_9SPIR</name>
<dbReference type="Proteomes" id="UP000595917">
    <property type="component" value="Chromosome"/>
</dbReference>
<protein>
    <submittedName>
        <fullName evidence="5">HAD-IA family hydrolase</fullName>
    </submittedName>
</protein>
<dbReference type="GO" id="GO:0046872">
    <property type="term" value="F:metal ion binding"/>
    <property type="evidence" value="ECO:0007669"/>
    <property type="project" value="UniProtKB-KW"/>
</dbReference>
<dbReference type="PANTHER" id="PTHR46470:SF2">
    <property type="entry name" value="GLYCERALDEHYDE 3-PHOSPHATE PHOSPHATASE"/>
    <property type="match status" value="1"/>
</dbReference>
<dbReference type="InterPro" id="IPR023214">
    <property type="entry name" value="HAD_sf"/>
</dbReference>
<keyword evidence="4" id="KW-0460">Magnesium</keyword>
<evidence type="ECO:0000313" key="5">
    <source>
        <dbReference type="EMBL" id="QQO08541.1"/>
    </source>
</evidence>
<dbReference type="PRINTS" id="PR00413">
    <property type="entry name" value="HADHALOGNASE"/>
</dbReference>
<evidence type="ECO:0000256" key="2">
    <source>
        <dbReference type="ARBA" id="ARBA00022723"/>
    </source>
</evidence>
<reference evidence="5" key="1">
    <citation type="submission" date="2021-01" db="EMBL/GenBank/DDBJ databases">
        <title>Description of Breznakiella homolactica.</title>
        <authorList>
            <person name="Song Y."/>
            <person name="Brune A."/>
        </authorList>
    </citation>
    <scope>NUCLEOTIDE SEQUENCE</scope>
    <source>
        <strain evidence="5">RmG30</strain>
    </source>
</reference>
<dbReference type="NCBIfam" id="TIGR01549">
    <property type="entry name" value="HAD-SF-IA-v1"/>
    <property type="match status" value="1"/>
</dbReference>
<dbReference type="AlphaFoldDB" id="A0A7T8B9Q2"/>
<keyword evidence="2" id="KW-0479">Metal-binding</keyword>
<dbReference type="RefSeq" id="WP_215625847.1">
    <property type="nucleotide sequence ID" value="NZ_CP067089.2"/>
</dbReference>
<dbReference type="KEGG" id="bhc:JFL75_16625"/>
<dbReference type="InterPro" id="IPR006439">
    <property type="entry name" value="HAD-SF_hydro_IA"/>
</dbReference>
<dbReference type="GO" id="GO:0044281">
    <property type="term" value="P:small molecule metabolic process"/>
    <property type="evidence" value="ECO:0007669"/>
    <property type="project" value="UniProtKB-ARBA"/>
</dbReference>
<evidence type="ECO:0000256" key="3">
    <source>
        <dbReference type="ARBA" id="ARBA00022801"/>
    </source>
</evidence>
<comment type="cofactor">
    <cofactor evidence="1">
        <name>Mg(2+)</name>
        <dbReference type="ChEBI" id="CHEBI:18420"/>
    </cofactor>
</comment>
<evidence type="ECO:0000256" key="1">
    <source>
        <dbReference type="ARBA" id="ARBA00001946"/>
    </source>
</evidence>
<sequence length="254" mass="29182">MLKALIFDLGGTLINVTHKEEYNLPCGTKILDYLARHDIYVPFNSTELIRTIAEQKERCWKIRTATCREIAPFELWSEWYLKDLNFNRDKLRVIANNIAEIWERNYYRMELRPETPAMLEAIYDTGIAMGVISNTVCFNQAMEDLYQFGIRRFFKTVYLSSVSGFIKPHPELFIAAARDLGVLPEECIYVGDTISRDVRGARNAGYKASIRIDSYLSGELDTAAIKNEDEADFRIESLNEIPGIVKGLLHHAEN</sequence>
<accession>A0A7T8B9Q2</accession>
<evidence type="ECO:0000256" key="4">
    <source>
        <dbReference type="ARBA" id="ARBA00022842"/>
    </source>
</evidence>
<dbReference type="InterPro" id="IPR051400">
    <property type="entry name" value="HAD-like_hydrolase"/>
</dbReference>
<evidence type="ECO:0000313" key="6">
    <source>
        <dbReference type="Proteomes" id="UP000595917"/>
    </source>
</evidence>